<dbReference type="GO" id="GO:0071555">
    <property type="term" value="P:cell wall organization"/>
    <property type="evidence" value="ECO:0007669"/>
    <property type="project" value="TreeGrafter"/>
</dbReference>
<comment type="caution">
    <text evidence="5">The sequence shown here is derived from an EMBL/GenBank/DDBJ whole genome shotgun (WGS) entry which is preliminary data.</text>
</comment>
<dbReference type="Gene3D" id="3.90.1310.10">
    <property type="entry name" value="Penicillin-binding protein 2a (Domain 2)"/>
    <property type="match status" value="1"/>
</dbReference>
<keyword evidence="5" id="KW-0808">Transferase</keyword>
<dbReference type="InterPro" id="IPR012338">
    <property type="entry name" value="Beta-lactam/transpept-like"/>
</dbReference>
<dbReference type="Gene3D" id="3.30.450.330">
    <property type="match status" value="1"/>
</dbReference>
<evidence type="ECO:0000256" key="1">
    <source>
        <dbReference type="ARBA" id="ARBA00004370"/>
    </source>
</evidence>
<evidence type="ECO:0000313" key="6">
    <source>
        <dbReference type="Proteomes" id="UP000034504"/>
    </source>
</evidence>
<dbReference type="InterPro" id="IPR005311">
    <property type="entry name" value="PBP_dimer"/>
</dbReference>
<dbReference type="Pfam" id="PF00905">
    <property type="entry name" value="Transpeptidase"/>
    <property type="match status" value="1"/>
</dbReference>
<dbReference type="GO" id="GO:0005886">
    <property type="term" value="C:plasma membrane"/>
    <property type="evidence" value="ECO:0007669"/>
    <property type="project" value="TreeGrafter"/>
</dbReference>
<dbReference type="InterPro" id="IPR036138">
    <property type="entry name" value="PBP_dimer_sf"/>
</dbReference>
<sequence length="580" mass="63625">MFAQRLKKSCDQRFFVLRLIILLLSFISAVRLFQIQILDHARYKARAFDQYSDLSSLPARRGEILTADGYPLASNQTSYLVYAEPKKISNKSEVLEKISSVLPEAEREKQSQKMLELLNLDLYWVALVHNLTPKQRDQLAQLNIAGIGFEEEPVRFYPEGTLAAHVLGFVAEKDTGEKGGYFGIEAAFDGELKGKHGKVLEERDALGSSILAGGFLKVAPDNGKDVYLTLDRTVQYIIEQRLREGVEQYDAADGVVIVSDPLDGSILGMATFPTYDPSDLDFAQVTVSERSGRKSHGYKNLAISALYEPGSVMKPLTVSSAIDLGEAVPETIYYDNGPVSYSGYVIDNWDGKHFGQMNIILLLQKSNNIGAAWVGHLVGSERLAAYFSRYGIGGLSGIDLEGEETGTLRPYKDWTDIDLATASFGQGILASPLQVLYAFNVFANGGILYKPRIVAKIVSQDKASLIPAKEVGRVVKKETADIVSDLLVKAVEGGESKYFNIKNYVVAGKTGTAQIAVAGGYDPTKTNATFVGYLPASKKFSMIVKLREPQTSPYAAETAVPLWMTIAEDLAKYFSIPPDK</sequence>
<proteinExistence type="predicted"/>
<dbReference type="PANTHER" id="PTHR30627:SF1">
    <property type="entry name" value="PEPTIDOGLYCAN D,D-TRANSPEPTIDASE FTSI"/>
    <property type="match status" value="1"/>
</dbReference>
<feature type="domain" description="Penicillin-binding protein dimerisation" evidence="4">
    <location>
        <begin position="57"/>
        <end position="209"/>
    </location>
</feature>
<dbReference type="SUPFAM" id="SSF56601">
    <property type="entry name" value="beta-lactamase/transpeptidase-like"/>
    <property type="match status" value="1"/>
</dbReference>
<dbReference type="Pfam" id="PF03717">
    <property type="entry name" value="PBP_dimer"/>
    <property type="match status" value="1"/>
</dbReference>
<dbReference type="Proteomes" id="UP000034504">
    <property type="component" value="Unassembled WGS sequence"/>
</dbReference>
<feature type="domain" description="Penicillin-binding protein transpeptidase" evidence="3">
    <location>
        <begin position="254"/>
        <end position="557"/>
    </location>
</feature>
<keyword evidence="2" id="KW-0472">Membrane</keyword>
<gene>
    <name evidence="5" type="ORF">UW82_C0012G0004</name>
</gene>
<evidence type="ECO:0000256" key="2">
    <source>
        <dbReference type="ARBA" id="ARBA00023136"/>
    </source>
</evidence>
<accession>A0A0G1MVD2</accession>
<dbReference type="InterPro" id="IPR050515">
    <property type="entry name" value="Beta-lactam/transpept"/>
</dbReference>
<dbReference type="PANTHER" id="PTHR30627">
    <property type="entry name" value="PEPTIDOGLYCAN D,D-TRANSPEPTIDASE"/>
    <property type="match status" value="1"/>
</dbReference>
<organism evidence="5 6">
    <name type="scientific">candidate division WWE3 bacterium GW2011_GWC2_44_9</name>
    <dbReference type="NCBI Taxonomy" id="1619125"/>
    <lineage>
        <taxon>Bacteria</taxon>
        <taxon>Katanobacteria</taxon>
    </lineage>
</organism>
<name>A0A0G1MVD2_UNCKA</name>
<dbReference type="PATRIC" id="fig|1619125.3.peg.321"/>
<dbReference type="AlphaFoldDB" id="A0A0G1MVD2"/>
<dbReference type="EMBL" id="LCJU01000012">
    <property type="protein sequence ID" value="KKT84717.1"/>
    <property type="molecule type" value="Genomic_DNA"/>
</dbReference>
<dbReference type="Gene3D" id="3.40.710.10">
    <property type="entry name" value="DD-peptidase/beta-lactamase superfamily"/>
    <property type="match status" value="1"/>
</dbReference>
<evidence type="ECO:0000259" key="4">
    <source>
        <dbReference type="Pfam" id="PF03717"/>
    </source>
</evidence>
<evidence type="ECO:0000259" key="3">
    <source>
        <dbReference type="Pfam" id="PF00905"/>
    </source>
</evidence>
<protein>
    <submittedName>
        <fullName evidence="5">Peptidoglycan glycosyltransferase</fullName>
    </submittedName>
</protein>
<evidence type="ECO:0000313" key="5">
    <source>
        <dbReference type="EMBL" id="KKT84717.1"/>
    </source>
</evidence>
<dbReference type="GO" id="GO:0008658">
    <property type="term" value="F:penicillin binding"/>
    <property type="evidence" value="ECO:0007669"/>
    <property type="project" value="InterPro"/>
</dbReference>
<comment type="subcellular location">
    <subcellularLocation>
        <location evidence="1">Membrane</location>
    </subcellularLocation>
</comment>
<dbReference type="GO" id="GO:0016740">
    <property type="term" value="F:transferase activity"/>
    <property type="evidence" value="ECO:0007669"/>
    <property type="project" value="UniProtKB-KW"/>
</dbReference>
<dbReference type="SUPFAM" id="SSF56519">
    <property type="entry name" value="Penicillin binding protein dimerisation domain"/>
    <property type="match status" value="1"/>
</dbReference>
<reference evidence="5 6" key="1">
    <citation type="journal article" date="2015" name="Nature">
        <title>rRNA introns, odd ribosomes, and small enigmatic genomes across a large radiation of phyla.</title>
        <authorList>
            <person name="Brown C.T."/>
            <person name="Hug L.A."/>
            <person name="Thomas B.C."/>
            <person name="Sharon I."/>
            <person name="Castelle C.J."/>
            <person name="Singh A."/>
            <person name="Wilkins M.J."/>
            <person name="Williams K.H."/>
            <person name="Banfield J.F."/>
        </authorList>
    </citation>
    <scope>NUCLEOTIDE SEQUENCE [LARGE SCALE GENOMIC DNA]</scope>
</reference>
<dbReference type="InterPro" id="IPR001460">
    <property type="entry name" value="PCN-bd_Tpept"/>
</dbReference>